<dbReference type="NCBIfam" id="TIGR01733">
    <property type="entry name" value="AA-adenyl-dom"/>
    <property type="match status" value="1"/>
</dbReference>
<sequence>MGALSPAKRALLEARLRGKQRGENAKDPGIPRLADPGRLPLSHGQQGLWLSEQLSGSADAYRETFGVHVSGRLDATAIRESLTELLRRHQVLRQRFVASAGDVFAELQPPTPPDVSVIDVDVPWTELKSEAVLAGLPEDFHRPFVLSEGRLFRCALARLRGDESLLVFSLHHSIFDAWSANIFVQELSALYADFAAGRPSSLPEPTLQYADFAAWERRQRAPERMQRERAFWSKALEHSPSHVRLPTDRPNPPQPSGRGRRYALALPERLSRELERLSRENQVSLFMTLLAGFKVLLYRYSGEPIIPVGSPIAGRQHPHTHQLIGFFINNLVFCTDLSGNPSFREVLHRVSEVALGAYDHQELPFSQLVQALAPARSPAGMPLFNVIFNLNQYELLEPRRAAGFDWRPFEVDNGVAPYDLWLNLHAGANGITGLFEYSTDLFEEETVIRLARSFTLLLEAACTHPDTPISRLRVMSDADRQRVLQSLQGEQRPIGEARTLPELFEAQARRAPHALAVIDGDHTMTYGELSALTHDWAHCLRELGVGPEVLVGLLMERSAWTIAAMLAVLKAGGAYVPLHVGWPSARLSDIVRETRVPLLLCDSLSRAEEVAEGAHCVVPHEAWRSPIHRDRPPVNGPSPANLAYVMYTSGSTGRPKGVLVEHGSAVNYTLALIQDYGVRPGDRWLQGSTLSFDNSVEEIFGALSSGSVLVIASAEIMASSRAFWAECARHHVSVLSQPTALWHELVRALNPGDVPASLRAVGFGGERVSPRMVQRWAELAPPHVRLLNTYGPTEATVAATRAVLCEPGRGRVSEQTPIGTPYANVCAYVLDDDLEPVPPGAPGMLYIGGAGLARNYFGRPELSAAAFLPNPFIEGERMYRTGDIVRILSSGDLDFVGRKDRQVKLRGFRIEPAEIEEAAKAHPQVGDSVAAVIRSPSGDDALSLFIVPKGKEPHDELGEQLLAFLRSRLPAFMLPAQVLLLDAIPLTTQGKVDMNALAARAPPPPARMAAAPRDAWEHRLVRIWEEVLAIHPIGIHDDFFALGGHSLLALRLVSRIEEHFGKRLPLSILFQGASVERMGALLREGPTTPAPNLVQLHAPSRQAGAFIGLPPGGGSVFCYVPLARMLAPQGGFFALPSEGLNGGPVLDSVERQAARAIDTLREARVQGPFRLCGFCIGGLVALEMAHQLREAGEDVGALVLIDTPLPASFRHTEDLSDDNLVAAFAKDLLREAPPQEAWTGRPLEERLSALLARAKAHGSIPVGEGSERLHAMFSVFKANILASRHYRPRPYEGPALFIQATLPQEGAGEARDVWTPYFTSPLSIHDVQGGHYELLEEPAVKELTELLRPHT</sequence>
<dbReference type="PROSITE" id="PS00012">
    <property type="entry name" value="PHOSPHOPANTETHEINE"/>
    <property type="match status" value="1"/>
</dbReference>
<dbReference type="InterPro" id="IPR006162">
    <property type="entry name" value="Ppantetheine_attach_site"/>
</dbReference>
<evidence type="ECO:0000256" key="1">
    <source>
        <dbReference type="ARBA" id="ARBA00001957"/>
    </source>
</evidence>
<dbReference type="PANTHER" id="PTHR45527:SF1">
    <property type="entry name" value="FATTY ACID SYNTHASE"/>
    <property type="match status" value="1"/>
</dbReference>
<dbReference type="InterPro" id="IPR036736">
    <property type="entry name" value="ACP-like_sf"/>
</dbReference>
<dbReference type="Pfam" id="PF00550">
    <property type="entry name" value="PP-binding"/>
    <property type="match status" value="1"/>
</dbReference>
<dbReference type="InterPro" id="IPR029058">
    <property type="entry name" value="AB_hydrolase_fold"/>
</dbReference>
<dbReference type="Pfam" id="PF00975">
    <property type="entry name" value="Thioesterase"/>
    <property type="match status" value="1"/>
</dbReference>
<dbReference type="InterPro" id="IPR001242">
    <property type="entry name" value="Condensation_dom"/>
</dbReference>
<dbReference type="PROSITE" id="PS50075">
    <property type="entry name" value="CARRIER"/>
    <property type="match status" value="1"/>
</dbReference>
<dbReference type="Gene3D" id="3.40.50.1820">
    <property type="entry name" value="alpha/beta hydrolase"/>
    <property type="match status" value="1"/>
</dbReference>
<dbReference type="Gene3D" id="3.40.50.980">
    <property type="match status" value="2"/>
</dbReference>
<name>A0A0N7ATE1_9BACT</name>
<dbReference type="FunFam" id="1.10.1200.10:FF:000005">
    <property type="entry name" value="Nonribosomal peptide synthetase 1"/>
    <property type="match status" value="1"/>
</dbReference>
<dbReference type="InterPro" id="IPR009081">
    <property type="entry name" value="PP-bd_ACP"/>
</dbReference>
<dbReference type="SUPFAM" id="SSF47336">
    <property type="entry name" value="ACP-like"/>
    <property type="match status" value="1"/>
</dbReference>
<dbReference type="EMBL" id="KP143770">
    <property type="protein sequence ID" value="AJY78094.1"/>
    <property type="molecule type" value="Genomic_DNA"/>
</dbReference>
<dbReference type="Gene3D" id="3.30.559.30">
    <property type="entry name" value="Nonribosomal peptide synthetase, condensation domain"/>
    <property type="match status" value="1"/>
</dbReference>
<dbReference type="InterPro" id="IPR025110">
    <property type="entry name" value="AMP-bd_C"/>
</dbReference>
<proteinExistence type="predicted"/>
<dbReference type="InterPro" id="IPR010071">
    <property type="entry name" value="AA_adenyl_dom"/>
</dbReference>
<feature type="compositionally biased region" description="Basic and acidic residues" evidence="4">
    <location>
        <begin position="15"/>
        <end position="26"/>
    </location>
</feature>
<dbReference type="CDD" id="cd19531">
    <property type="entry name" value="LCL_NRPS-like"/>
    <property type="match status" value="1"/>
</dbReference>
<dbReference type="Pfam" id="PF13193">
    <property type="entry name" value="AMP-binding_C"/>
    <property type="match status" value="1"/>
</dbReference>
<dbReference type="InterPro" id="IPR020806">
    <property type="entry name" value="PKS_PP-bd"/>
</dbReference>
<dbReference type="Gene3D" id="3.30.300.30">
    <property type="match status" value="1"/>
</dbReference>
<evidence type="ECO:0000313" key="6">
    <source>
        <dbReference type="EMBL" id="AJY78094.1"/>
    </source>
</evidence>
<accession>A0A0N7ATE1</accession>
<protein>
    <submittedName>
        <fullName evidence="6">Nonribosomal peptide synthetase</fullName>
    </submittedName>
</protein>
<dbReference type="Gene3D" id="1.10.1200.10">
    <property type="entry name" value="ACP-like"/>
    <property type="match status" value="1"/>
</dbReference>
<evidence type="ECO:0000256" key="3">
    <source>
        <dbReference type="ARBA" id="ARBA00022553"/>
    </source>
</evidence>
<comment type="cofactor">
    <cofactor evidence="1">
        <name>pantetheine 4'-phosphate</name>
        <dbReference type="ChEBI" id="CHEBI:47942"/>
    </cofactor>
</comment>
<feature type="region of interest" description="Disordered" evidence="4">
    <location>
        <begin position="241"/>
        <end position="261"/>
    </location>
</feature>
<dbReference type="SUPFAM" id="SSF52777">
    <property type="entry name" value="CoA-dependent acyltransferases"/>
    <property type="match status" value="2"/>
</dbReference>
<gene>
    <name evidence="6" type="primary">benD</name>
</gene>
<dbReference type="PANTHER" id="PTHR45527">
    <property type="entry name" value="NONRIBOSOMAL PEPTIDE SYNTHETASE"/>
    <property type="match status" value="1"/>
</dbReference>
<evidence type="ECO:0000259" key="5">
    <source>
        <dbReference type="PROSITE" id="PS50075"/>
    </source>
</evidence>
<feature type="region of interest" description="Disordered" evidence="4">
    <location>
        <begin position="15"/>
        <end position="38"/>
    </location>
</feature>
<dbReference type="Gene3D" id="3.30.559.10">
    <property type="entry name" value="Chloramphenicol acetyltransferase-like domain"/>
    <property type="match status" value="1"/>
</dbReference>
<reference evidence="6" key="1">
    <citation type="submission" date="2014-11" db="EMBL/GenBank/DDBJ databases">
        <title>Production of the Bengamide Class of Marine Natural Products in Myxobacteria: Biosynthesis and Structure Activity Relationships.</title>
        <authorList>
            <person name="Wenzel S.C."/>
            <person name="Hoffmann H."/>
            <person name="Zhang J."/>
            <person name="Debussche L."/>
            <person name="Haag-Richter S."/>
            <person name="Kurz M."/>
            <person name="Nardi F."/>
            <person name="Lukat P."/>
            <person name="Kochems I."/>
            <person name="Tietgen H."/>
            <person name="Schummer D."/>
            <person name="Nicolas J.-P."/>
            <person name="Calvet L."/>
            <person name="Czepczor V."/>
            <person name="Vrignaud P."/>
            <person name="Muehlenweg A."/>
            <person name="Pelzer S."/>
            <person name="Mueller R."/>
            <person name="Broenstrup M."/>
        </authorList>
    </citation>
    <scope>NUCLEOTIDE SEQUENCE</scope>
    <source>
        <strain evidence="6">ST200611</strain>
    </source>
</reference>
<dbReference type="InterPro" id="IPR001031">
    <property type="entry name" value="Thioesterase"/>
</dbReference>
<dbReference type="CDD" id="cd05930">
    <property type="entry name" value="A_NRPS"/>
    <property type="match status" value="1"/>
</dbReference>
<dbReference type="InterPro" id="IPR020845">
    <property type="entry name" value="AMP-binding_CS"/>
</dbReference>
<dbReference type="SUPFAM" id="SSF53474">
    <property type="entry name" value="alpha/beta-Hydrolases"/>
    <property type="match status" value="1"/>
</dbReference>
<dbReference type="InterPro" id="IPR045851">
    <property type="entry name" value="AMP-bd_C_sf"/>
</dbReference>
<dbReference type="GO" id="GO:0044550">
    <property type="term" value="P:secondary metabolite biosynthetic process"/>
    <property type="evidence" value="ECO:0007669"/>
    <property type="project" value="TreeGrafter"/>
</dbReference>
<keyword evidence="3" id="KW-0597">Phosphoprotein</keyword>
<dbReference type="SMART" id="SM00823">
    <property type="entry name" value="PKS_PP"/>
    <property type="match status" value="1"/>
</dbReference>
<keyword evidence="2" id="KW-0596">Phosphopantetheine</keyword>
<dbReference type="FunFam" id="3.40.50.12780:FF:000012">
    <property type="entry name" value="Non-ribosomal peptide synthetase"/>
    <property type="match status" value="1"/>
</dbReference>
<organism evidence="6">
    <name type="scientific">Myxococcus virescens</name>
    <dbReference type="NCBI Taxonomy" id="83456"/>
    <lineage>
        <taxon>Bacteria</taxon>
        <taxon>Pseudomonadati</taxon>
        <taxon>Myxococcota</taxon>
        <taxon>Myxococcia</taxon>
        <taxon>Myxococcales</taxon>
        <taxon>Cystobacterineae</taxon>
        <taxon>Myxococcaceae</taxon>
        <taxon>Myxococcus</taxon>
    </lineage>
</organism>
<dbReference type="SUPFAM" id="SSF56801">
    <property type="entry name" value="Acetyl-CoA synthetase-like"/>
    <property type="match status" value="1"/>
</dbReference>
<dbReference type="Pfam" id="PF00501">
    <property type="entry name" value="AMP-binding"/>
    <property type="match status" value="1"/>
</dbReference>
<dbReference type="GO" id="GO:0003824">
    <property type="term" value="F:catalytic activity"/>
    <property type="evidence" value="ECO:0007669"/>
    <property type="project" value="InterPro"/>
</dbReference>
<dbReference type="GO" id="GO:0005737">
    <property type="term" value="C:cytoplasm"/>
    <property type="evidence" value="ECO:0007669"/>
    <property type="project" value="TreeGrafter"/>
</dbReference>
<dbReference type="SMART" id="SM00824">
    <property type="entry name" value="PKS_TE"/>
    <property type="match status" value="1"/>
</dbReference>
<dbReference type="InterPro" id="IPR020802">
    <property type="entry name" value="TesA-like"/>
</dbReference>
<dbReference type="Gene3D" id="2.30.38.10">
    <property type="entry name" value="Luciferase, Domain 3"/>
    <property type="match status" value="1"/>
</dbReference>
<dbReference type="InterPro" id="IPR023213">
    <property type="entry name" value="CAT-like_dom_sf"/>
</dbReference>
<dbReference type="FunFam" id="3.40.50.980:FF:000001">
    <property type="entry name" value="Non-ribosomal peptide synthetase"/>
    <property type="match status" value="1"/>
</dbReference>
<dbReference type="PROSITE" id="PS00455">
    <property type="entry name" value="AMP_BINDING"/>
    <property type="match status" value="1"/>
</dbReference>
<dbReference type="InterPro" id="IPR000873">
    <property type="entry name" value="AMP-dep_synth/lig_dom"/>
</dbReference>
<dbReference type="Pfam" id="PF00668">
    <property type="entry name" value="Condensation"/>
    <property type="match status" value="1"/>
</dbReference>
<evidence type="ECO:0000256" key="4">
    <source>
        <dbReference type="SAM" id="MobiDB-lite"/>
    </source>
</evidence>
<dbReference type="GO" id="GO:0031177">
    <property type="term" value="F:phosphopantetheine binding"/>
    <property type="evidence" value="ECO:0007669"/>
    <property type="project" value="InterPro"/>
</dbReference>
<dbReference type="GO" id="GO:0043041">
    <property type="term" value="P:amino acid activation for nonribosomal peptide biosynthetic process"/>
    <property type="evidence" value="ECO:0007669"/>
    <property type="project" value="TreeGrafter"/>
</dbReference>
<feature type="domain" description="Carrier" evidence="5">
    <location>
        <begin position="1011"/>
        <end position="1086"/>
    </location>
</feature>
<evidence type="ECO:0000256" key="2">
    <source>
        <dbReference type="ARBA" id="ARBA00022450"/>
    </source>
</evidence>